<dbReference type="Pfam" id="PF19568">
    <property type="entry name" value="Spore_III_AA"/>
    <property type="match status" value="1"/>
</dbReference>
<dbReference type="RefSeq" id="WP_190716673.1">
    <property type="nucleotide sequence ID" value="NZ_JACJST010000017.1"/>
</dbReference>
<dbReference type="Proteomes" id="UP000640531">
    <property type="component" value="Unassembled WGS sequence"/>
</dbReference>
<dbReference type="InterPro" id="IPR027417">
    <property type="entry name" value="P-loop_NTPase"/>
</dbReference>
<evidence type="ECO:0000256" key="2">
    <source>
        <dbReference type="ARBA" id="ARBA00022840"/>
    </source>
</evidence>
<dbReference type="CDD" id="cd00009">
    <property type="entry name" value="AAA"/>
    <property type="match status" value="1"/>
</dbReference>
<dbReference type="SMART" id="SM00382">
    <property type="entry name" value="AAA"/>
    <property type="match status" value="1"/>
</dbReference>
<name>A0ABR8FHN8_9NOST</name>
<dbReference type="SUPFAM" id="SSF52540">
    <property type="entry name" value="P-loop containing nucleoside triphosphate hydrolases"/>
    <property type="match status" value="1"/>
</dbReference>
<dbReference type="SUPFAM" id="SSF82708">
    <property type="entry name" value="R3H domain"/>
    <property type="match status" value="1"/>
</dbReference>
<dbReference type="Gene3D" id="3.40.50.300">
    <property type="entry name" value="P-loop containing nucleotide triphosphate hydrolases"/>
    <property type="match status" value="1"/>
</dbReference>
<dbReference type="PANTHER" id="PTHR20953:SF3">
    <property type="entry name" value="P-LOOP CONTAINING NUCLEOSIDE TRIPHOSPHATE HYDROLASES SUPERFAMILY PROTEIN"/>
    <property type="match status" value="1"/>
</dbReference>
<dbReference type="Pfam" id="PF01424">
    <property type="entry name" value="R3H"/>
    <property type="match status" value="1"/>
</dbReference>
<gene>
    <name evidence="4" type="ORF">H6G59_17580</name>
</gene>
<dbReference type="CDD" id="cd02645">
    <property type="entry name" value="R3H_AAA"/>
    <property type="match status" value="1"/>
</dbReference>
<keyword evidence="1" id="KW-0547">Nucleotide-binding</keyword>
<comment type="caution">
    <text evidence="4">The sequence shown here is derived from an EMBL/GenBank/DDBJ whole genome shotgun (WGS) entry which is preliminary data.</text>
</comment>
<dbReference type="InterPro" id="IPR058670">
    <property type="entry name" value="PTPase_dom"/>
</dbReference>
<keyword evidence="2" id="KW-0067">ATP-binding</keyword>
<dbReference type="InterPro" id="IPR001374">
    <property type="entry name" value="R3H_dom"/>
</dbReference>
<keyword evidence="5" id="KW-1185">Reference proteome</keyword>
<evidence type="ECO:0000313" key="4">
    <source>
        <dbReference type="EMBL" id="MBD2569671.1"/>
    </source>
</evidence>
<reference evidence="4 5" key="1">
    <citation type="journal article" date="2020" name="ISME J.">
        <title>Comparative genomics reveals insights into cyanobacterial evolution and habitat adaptation.</title>
        <authorList>
            <person name="Chen M.Y."/>
            <person name="Teng W.K."/>
            <person name="Zhao L."/>
            <person name="Hu C.X."/>
            <person name="Zhou Y.K."/>
            <person name="Han B.P."/>
            <person name="Song L.R."/>
            <person name="Shu W.S."/>
        </authorList>
    </citation>
    <scope>NUCLEOTIDE SEQUENCE [LARGE SCALE GENOMIC DNA]</scope>
    <source>
        <strain evidence="4 5">FACHB-196</strain>
    </source>
</reference>
<evidence type="ECO:0000259" key="3">
    <source>
        <dbReference type="PROSITE" id="PS51061"/>
    </source>
</evidence>
<organism evidence="4 5">
    <name type="scientific">Anabaena lutea FACHB-196</name>
    <dbReference type="NCBI Taxonomy" id="2692881"/>
    <lineage>
        <taxon>Bacteria</taxon>
        <taxon>Bacillati</taxon>
        <taxon>Cyanobacteriota</taxon>
        <taxon>Cyanophyceae</taxon>
        <taxon>Nostocales</taxon>
        <taxon>Nostocaceae</taxon>
        <taxon>Anabaena</taxon>
    </lineage>
</organism>
<dbReference type="InterPro" id="IPR036867">
    <property type="entry name" value="R3H_dom_sf"/>
</dbReference>
<evidence type="ECO:0000256" key="1">
    <source>
        <dbReference type="ARBA" id="ARBA00022741"/>
    </source>
</evidence>
<accession>A0ABR8FHN8</accession>
<dbReference type="Gene3D" id="3.30.1370.50">
    <property type="entry name" value="R3H-like domain"/>
    <property type="match status" value="1"/>
</dbReference>
<dbReference type="Pfam" id="PF25516">
    <property type="entry name" value="PTPase"/>
    <property type="match status" value="1"/>
</dbReference>
<dbReference type="EMBL" id="JACJST010000017">
    <property type="protein sequence ID" value="MBD2569671.1"/>
    <property type="molecule type" value="Genomic_DNA"/>
</dbReference>
<dbReference type="InterPro" id="IPR034081">
    <property type="entry name" value="R3H_AAA"/>
</dbReference>
<dbReference type="InterPro" id="IPR045735">
    <property type="entry name" value="Spore_III_AA_AAA+_ATPase"/>
</dbReference>
<proteinExistence type="predicted"/>
<sequence>MTITEDLQKLLDILPQDLRNVLENHPKRDSLVEVVLDLGRRPEARFPHEAEYLSETPVTQAQIDDCIQRVGTFGGDNRAGIEQTLHRISAIRNRTGKIIGLTCRVGRAVFGTIAMIRDLVETGQSILMLGRPGVGKTTALREIARVLADDLHKRVVIIDTSNEIAGDGDVAHPAIGRARRMQVAKPELQHQVMIEAVENHMPEVIVIDEIGTELEALAARTIAERGVQLVGTAHGNQIENLIKNPTLSDLVGGIQAVTLGDDEARRRGSQKTVLERKAPPTFEIAVEMLERQRWVVHESVADTVDTLLRGRQASPQTRTVDEQGKVAITRQLSVVNGRGGQLASDEESFPSARQVNGWRASGQMVALPPLSLERERLTGRSEFDRLLDESFNYSDSIDFSTPKLAGPNGEDLPLHIYPYGVSRHQLEQVINVLTLPVALTKDIDSADAILALRSHVKNHAKLRQMAKARHVPIHVIKSSTIPQITRGLRRLLNMDDPELGDDRELQLLLHNGSDDEMDALEEARLAVEQIVIPKGQPVELLPRSSQVRKMQHELVEHYRLKSDSFGEEPNRRLRIYPA</sequence>
<dbReference type="SMART" id="SM00393">
    <property type="entry name" value="R3H"/>
    <property type="match status" value="1"/>
</dbReference>
<dbReference type="PANTHER" id="PTHR20953">
    <property type="entry name" value="KINASE-RELATED"/>
    <property type="match status" value="1"/>
</dbReference>
<feature type="domain" description="R3H" evidence="3">
    <location>
        <begin position="514"/>
        <end position="578"/>
    </location>
</feature>
<dbReference type="PROSITE" id="PS51061">
    <property type="entry name" value="R3H"/>
    <property type="match status" value="1"/>
</dbReference>
<evidence type="ECO:0000313" key="5">
    <source>
        <dbReference type="Proteomes" id="UP000640531"/>
    </source>
</evidence>
<protein>
    <submittedName>
        <fullName evidence="4">AAA family ATPase</fullName>
    </submittedName>
</protein>
<dbReference type="InterPro" id="IPR003593">
    <property type="entry name" value="AAA+_ATPase"/>
</dbReference>